<accession>A0A2Z5QZK6</accession>
<organism evidence="3 4">
    <name type="scientific">Rothia aeria</name>
    <dbReference type="NCBI Taxonomy" id="172042"/>
    <lineage>
        <taxon>Bacteria</taxon>
        <taxon>Bacillati</taxon>
        <taxon>Actinomycetota</taxon>
        <taxon>Actinomycetes</taxon>
        <taxon>Micrococcales</taxon>
        <taxon>Micrococcaceae</taxon>
        <taxon>Rothia</taxon>
    </lineage>
</organism>
<keyword evidence="2" id="KW-0812">Transmembrane</keyword>
<evidence type="ECO:0000313" key="3">
    <source>
        <dbReference type="EMBL" id="BAV87721.1"/>
    </source>
</evidence>
<protein>
    <recommendedName>
        <fullName evidence="5">TPM domain-containing protein</fullName>
    </recommendedName>
</protein>
<evidence type="ECO:0000313" key="4">
    <source>
        <dbReference type="Proteomes" id="UP000250241"/>
    </source>
</evidence>
<dbReference type="Gene3D" id="3.10.310.50">
    <property type="match status" value="1"/>
</dbReference>
<dbReference type="KEGG" id="raj:RA11412_1422"/>
<feature type="region of interest" description="Disordered" evidence="1">
    <location>
        <begin position="356"/>
        <end position="376"/>
    </location>
</feature>
<feature type="compositionally biased region" description="Polar residues" evidence="1">
    <location>
        <begin position="363"/>
        <end position="374"/>
    </location>
</feature>
<name>A0A2Z5QZK6_9MICC</name>
<sequence>MVRTGLKLLRLLFSAVLTVLLGATCTVAAGVLSPGVAQATEVFSAPLDSQHAVIDRTGLILTDNDLKYLESMTQKIATKYNGHLYIVVIDNTDGGSPKQQSGQQRSDEELQAERIRWGRDFLQRNNAPDHAVLLIATADNYQISLVAKDPSWLSDEDAQYLYKYAEIDKSAADWARHHRNSDAIEQAGINASTLFGSPGREEPPQLARYQRDQEASAKASAEADIGVKPGTSSQSSGNESRKVGIILTALAILFAPYGAWIIFRYLWARRKQRTHKTQKHEDTSKAPSKRGPTPKGSVVKDEVDTLGAAIAAAHNRRTQAAALIERALLAYRGLPLNDLQAMNNRAEKLLKRASNEHTELAEASSTTDQPVNTPKTRKKLKELRSWVDEANDLLDSLFESLEVLGRLPLAVRECETAANTLLDAFLSEEVSHNFSVAEQQRAALRRTLRDRLETEDFAPLDYMFRVLEDTASLLAQEQKLIGSKARTKTQENLIGAHVALAEQYIACARISTKTQPVQDKQKTKPASANRLERAQWLYQRATQPLSTRKKPLAERYQRSTSALEAARAAFTKR</sequence>
<feature type="transmembrane region" description="Helical" evidence="2">
    <location>
        <begin position="243"/>
        <end position="267"/>
    </location>
</feature>
<feature type="region of interest" description="Disordered" evidence="1">
    <location>
        <begin position="189"/>
        <end position="238"/>
    </location>
</feature>
<dbReference type="EMBL" id="AP017895">
    <property type="protein sequence ID" value="BAV87721.1"/>
    <property type="molecule type" value="Genomic_DNA"/>
</dbReference>
<reference evidence="3 4" key="1">
    <citation type="submission" date="2016-10" db="EMBL/GenBank/DDBJ databases">
        <title>Genome sequence of Rothia aeria strain JCM11412.</title>
        <authorList>
            <person name="Nambu T."/>
        </authorList>
    </citation>
    <scope>NUCLEOTIDE SEQUENCE [LARGE SCALE GENOMIC DNA]</scope>
    <source>
        <strain evidence="3 4">JCM 11412</strain>
    </source>
</reference>
<proteinExistence type="predicted"/>
<evidence type="ECO:0008006" key="5">
    <source>
        <dbReference type="Google" id="ProtNLM"/>
    </source>
</evidence>
<evidence type="ECO:0000256" key="1">
    <source>
        <dbReference type="SAM" id="MobiDB-lite"/>
    </source>
</evidence>
<feature type="compositionally biased region" description="Basic and acidic residues" evidence="1">
    <location>
        <begin position="199"/>
        <end position="215"/>
    </location>
</feature>
<keyword evidence="2" id="KW-1133">Transmembrane helix</keyword>
<feature type="region of interest" description="Disordered" evidence="1">
    <location>
        <begin position="275"/>
        <end position="300"/>
    </location>
</feature>
<gene>
    <name evidence="3" type="ORF">RA11412_1422</name>
</gene>
<evidence type="ECO:0000256" key="2">
    <source>
        <dbReference type="SAM" id="Phobius"/>
    </source>
</evidence>
<dbReference type="Proteomes" id="UP000250241">
    <property type="component" value="Chromosome"/>
</dbReference>
<keyword evidence="4" id="KW-1185">Reference proteome</keyword>
<keyword evidence="2" id="KW-0472">Membrane</keyword>
<dbReference type="AlphaFoldDB" id="A0A2Z5QZK6"/>